<feature type="transmembrane region" description="Helical" evidence="2">
    <location>
        <begin position="206"/>
        <end position="228"/>
    </location>
</feature>
<protein>
    <submittedName>
        <fullName evidence="3">Uncharacterized protein</fullName>
    </submittedName>
</protein>
<proteinExistence type="predicted"/>
<evidence type="ECO:0000313" key="3">
    <source>
        <dbReference type="EMBL" id="MRH09746.1"/>
    </source>
</evidence>
<keyword evidence="1" id="KW-0175">Coiled coil</keyword>
<sequence length="265" mass="29992">MASARKKSLSYLEKDHLTTRTNFVTNYETIIKDISNGKKIEKDRYNDLFNTSQTLDSSFIPYSEITRIIYSLDSMDGLDLFYPEIEKRLLDYLTSHEDMHGTFMVKVIEHTKLASKQYDNLYARSENEIQNLTTNAQKLMEQQNYINNSYEEIKAENQHLSSNLITILGIFTAITFAIFGGLQLLGNVFGKAISSKGTSHFLVGNSIVLGGIFILAIYAIMLILFEGIGKLTKQNIGLSIKTMWLPITIAILIVVAGLTYSHNMF</sequence>
<keyword evidence="2" id="KW-0472">Membrane</keyword>
<name>A0A6L5P644_LIMRT</name>
<reference evidence="3 4" key="1">
    <citation type="submission" date="2019-11" db="EMBL/GenBank/DDBJ databases">
        <title>Draft genome sequence of 12 host-associated Lactobacillus reuteri rodent strains.</title>
        <authorList>
            <person name="Zhang S."/>
            <person name="Ozcam M."/>
            <person name="Van Pijkeren J.P."/>
        </authorList>
    </citation>
    <scope>NUCLEOTIDE SEQUENCE [LARGE SCALE GENOMIC DNA]</scope>
    <source>
        <strain evidence="3 4">Lr4020</strain>
    </source>
</reference>
<feature type="coiled-coil region" evidence="1">
    <location>
        <begin position="115"/>
        <end position="142"/>
    </location>
</feature>
<feature type="transmembrane region" description="Helical" evidence="2">
    <location>
        <begin position="240"/>
        <end position="260"/>
    </location>
</feature>
<keyword evidence="2" id="KW-0812">Transmembrane</keyword>
<feature type="transmembrane region" description="Helical" evidence="2">
    <location>
        <begin position="164"/>
        <end position="186"/>
    </location>
</feature>
<evidence type="ECO:0000256" key="2">
    <source>
        <dbReference type="SAM" id="Phobius"/>
    </source>
</evidence>
<dbReference type="RefSeq" id="WP_153705207.1">
    <property type="nucleotide sequence ID" value="NZ_WJNA01000028.1"/>
</dbReference>
<comment type="caution">
    <text evidence="3">The sequence shown here is derived from an EMBL/GenBank/DDBJ whole genome shotgun (WGS) entry which is preliminary data.</text>
</comment>
<accession>A0A6L5P644</accession>
<dbReference type="Proteomes" id="UP000472879">
    <property type="component" value="Unassembled WGS sequence"/>
</dbReference>
<keyword evidence="2" id="KW-1133">Transmembrane helix</keyword>
<evidence type="ECO:0000256" key="1">
    <source>
        <dbReference type="SAM" id="Coils"/>
    </source>
</evidence>
<gene>
    <name evidence="3" type="ORF">GIX81_09950</name>
</gene>
<dbReference type="AlphaFoldDB" id="A0A6L5P644"/>
<dbReference type="EMBL" id="WJNA01000028">
    <property type="protein sequence ID" value="MRH09746.1"/>
    <property type="molecule type" value="Genomic_DNA"/>
</dbReference>
<evidence type="ECO:0000313" key="4">
    <source>
        <dbReference type="Proteomes" id="UP000472879"/>
    </source>
</evidence>
<organism evidence="3 4">
    <name type="scientific">Limosilactobacillus reuteri</name>
    <name type="common">Lactobacillus reuteri</name>
    <dbReference type="NCBI Taxonomy" id="1598"/>
    <lineage>
        <taxon>Bacteria</taxon>
        <taxon>Bacillati</taxon>
        <taxon>Bacillota</taxon>
        <taxon>Bacilli</taxon>
        <taxon>Lactobacillales</taxon>
        <taxon>Lactobacillaceae</taxon>
        <taxon>Limosilactobacillus</taxon>
    </lineage>
</organism>